<sequence>MLNELQRDLLTELVNVYVGQAASMLSEMVQQKIDLSIPKVELVSTNEVNPEDHRFNIFFSEGHLITSSLKFGHEFSGKAILMFPADQAKILVNTCLGELTSEIIDTDAKSLMDTDLDVLKEISNVILNAIIGEFGNFLGLRLEYALPDIELISVAKGDKTTFLQNEVHILILQTSFSLAETNIRGAIVIALSMDSISSLLRKIDELLEETHG</sequence>
<keyword evidence="1" id="KW-0145">Chemotaxis</keyword>
<dbReference type="GO" id="GO:0016787">
    <property type="term" value="F:hydrolase activity"/>
    <property type="evidence" value="ECO:0007669"/>
    <property type="project" value="InterPro"/>
</dbReference>
<protein>
    <submittedName>
        <fullName evidence="3">Chemotaxis protein CheC, inhibitor of MCP methylation</fullName>
    </submittedName>
</protein>
<dbReference type="CDD" id="cd17910">
    <property type="entry name" value="CheC_ClassII"/>
    <property type="match status" value="1"/>
</dbReference>
<dbReference type="OrthoDB" id="456328at2"/>
<dbReference type="EMBL" id="JJRY01000001">
    <property type="protein sequence ID" value="KEF40204.1"/>
    <property type="molecule type" value="Genomic_DNA"/>
</dbReference>
<dbReference type="PANTHER" id="PTHR43484">
    <property type="match status" value="1"/>
</dbReference>
<dbReference type="InterPro" id="IPR028976">
    <property type="entry name" value="CheC-like_sf"/>
</dbReference>
<evidence type="ECO:0000256" key="1">
    <source>
        <dbReference type="ARBA" id="ARBA00022500"/>
    </source>
</evidence>
<gene>
    <name evidence="3" type="ORF">M670_00223</name>
</gene>
<dbReference type="PATRIC" id="fig|1348973.3.peg.215"/>
<name>A0A072NRB3_SCHAZ</name>
<accession>A0A072NRB3</accession>
<feature type="domain" description="CheC-like protein" evidence="2">
    <location>
        <begin position="6"/>
        <end position="41"/>
    </location>
</feature>
<dbReference type="InterPro" id="IPR007597">
    <property type="entry name" value="CheC"/>
</dbReference>
<dbReference type="Gene3D" id="3.40.1550.10">
    <property type="entry name" value="CheC-like"/>
    <property type="match status" value="1"/>
</dbReference>
<dbReference type="InterPro" id="IPR051469">
    <property type="entry name" value="FliN/MopA/SpaO"/>
</dbReference>
<dbReference type="AlphaFoldDB" id="A0A072NRB3"/>
<evidence type="ECO:0000313" key="4">
    <source>
        <dbReference type="Proteomes" id="UP000027936"/>
    </source>
</evidence>
<dbReference type="SUPFAM" id="SSF103039">
    <property type="entry name" value="CheC-like"/>
    <property type="match status" value="1"/>
</dbReference>
<reference evidence="3 4" key="1">
    <citation type="submission" date="2014-04" db="EMBL/GenBank/DDBJ databases">
        <title>Draft genome sequence of Bacillus azotoformans MEV2011, a (co-) denitrifying strain unable to grow in the presence of oxygen.</title>
        <authorList>
            <person name="Nielsen M."/>
            <person name="Schreiber L."/>
            <person name="Finster K."/>
            <person name="Schramm A."/>
        </authorList>
    </citation>
    <scope>NUCLEOTIDE SEQUENCE [LARGE SCALE GENOMIC DNA]</scope>
    <source>
        <strain evidence="3 4">MEV2011</strain>
    </source>
</reference>
<dbReference type="Proteomes" id="UP000027936">
    <property type="component" value="Unassembled WGS sequence"/>
</dbReference>
<dbReference type="GO" id="GO:0006935">
    <property type="term" value="P:chemotaxis"/>
    <property type="evidence" value="ECO:0007669"/>
    <property type="project" value="UniProtKB-KW"/>
</dbReference>
<dbReference type="PANTHER" id="PTHR43484:SF1">
    <property type="entry name" value="FLAGELLAR MOTOR SWITCH PROTEIN FLIN"/>
    <property type="match status" value="1"/>
</dbReference>
<organism evidence="3 4">
    <name type="scientific">Schinkia azotoformans MEV2011</name>
    <dbReference type="NCBI Taxonomy" id="1348973"/>
    <lineage>
        <taxon>Bacteria</taxon>
        <taxon>Bacillati</taxon>
        <taxon>Bacillota</taxon>
        <taxon>Bacilli</taxon>
        <taxon>Bacillales</taxon>
        <taxon>Bacillaceae</taxon>
        <taxon>Calidifontibacillus/Schinkia group</taxon>
        <taxon>Schinkia</taxon>
    </lineage>
</organism>
<dbReference type="Pfam" id="PF04509">
    <property type="entry name" value="CheC"/>
    <property type="match status" value="1"/>
</dbReference>
<comment type="caution">
    <text evidence="3">The sequence shown here is derived from an EMBL/GenBank/DDBJ whole genome shotgun (WGS) entry which is preliminary data.</text>
</comment>
<evidence type="ECO:0000313" key="3">
    <source>
        <dbReference type="EMBL" id="KEF40204.1"/>
    </source>
</evidence>
<proteinExistence type="predicted"/>
<dbReference type="RefSeq" id="WP_035192561.1">
    <property type="nucleotide sequence ID" value="NZ_JJRY01000001.1"/>
</dbReference>
<evidence type="ECO:0000259" key="2">
    <source>
        <dbReference type="Pfam" id="PF04509"/>
    </source>
</evidence>